<sequence length="48" mass="5369">MAEGVKSKRNDEICCTNGMMRLGRVQSSFNGVFKPCQCGYCSRLRVHA</sequence>
<name>A0A834TSL2_9FABA</name>
<accession>A0A834TSL2</accession>
<organism evidence="1 2">
    <name type="scientific">Senna tora</name>
    <dbReference type="NCBI Taxonomy" id="362788"/>
    <lineage>
        <taxon>Eukaryota</taxon>
        <taxon>Viridiplantae</taxon>
        <taxon>Streptophyta</taxon>
        <taxon>Embryophyta</taxon>
        <taxon>Tracheophyta</taxon>
        <taxon>Spermatophyta</taxon>
        <taxon>Magnoliopsida</taxon>
        <taxon>eudicotyledons</taxon>
        <taxon>Gunneridae</taxon>
        <taxon>Pentapetalae</taxon>
        <taxon>rosids</taxon>
        <taxon>fabids</taxon>
        <taxon>Fabales</taxon>
        <taxon>Fabaceae</taxon>
        <taxon>Caesalpinioideae</taxon>
        <taxon>Cassia clade</taxon>
        <taxon>Senna</taxon>
    </lineage>
</organism>
<gene>
    <name evidence="1" type="ORF">G2W53_018662</name>
</gene>
<proteinExistence type="predicted"/>
<evidence type="ECO:0000313" key="1">
    <source>
        <dbReference type="EMBL" id="KAF7827498.1"/>
    </source>
</evidence>
<comment type="caution">
    <text evidence="1">The sequence shown here is derived from an EMBL/GenBank/DDBJ whole genome shotgun (WGS) entry which is preliminary data.</text>
</comment>
<reference evidence="1" key="1">
    <citation type="submission" date="2020-09" db="EMBL/GenBank/DDBJ databases">
        <title>Genome-Enabled Discovery of Anthraquinone Biosynthesis in Senna tora.</title>
        <authorList>
            <person name="Kang S.-H."/>
            <person name="Pandey R.P."/>
            <person name="Lee C.-M."/>
            <person name="Sim J.-S."/>
            <person name="Jeong J.-T."/>
            <person name="Choi B.-S."/>
            <person name="Jung M."/>
            <person name="Ginzburg D."/>
            <person name="Zhao K."/>
            <person name="Won S.Y."/>
            <person name="Oh T.-J."/>
            <person name="Yu Y."/>
            <person name="Kim N.-H."/>
            <person name="Lee O.R."/>
            <person name="Lee T.-H."/>
            <person name="Bashyal P."/>
            <person name="Kim T.-S."/>
            <person name="Lee W.-H."/>
            <person name="Kawkins C."/>
            <person name="Kim C.-K."/>
            <person name="Kim J.S."/>
            <person name="Ahn B.O."/>
            <person name="Rhee S.Y."/>
            <person name="Sohng J.K."/>
        </authorList>
    </citation>
    <scope>NUCLEOTIDE SEQUENCE</scope>
    <source>
        <tissue evidence="1">Leaf</tissue>
    </source>
</reference>
<dbReference type="EMBL" id="JAAIUW010000006">
    <property type="protein sequence ID" value="KAF7827498.1"/>
    <property type="molecule type" value="Genomic_DNA"/>
</dbReference>
<dbReference type="Proteomes" id="UP000634136">
    <property type="component" value="Unassembled WGS sequence"/>
</dbReference>
<dbReference type="AlphaFoldDB" id="A0A834TSL2"/>
<evidence type="ECO:0000313" key="2">
    <source>
        <dbReference type="Proteomes" id="UP000634136"/>
    </source>
</evidence>
<protein>
    <submittedName>
        <fullName evidence="1">Uncharacterized protein</fullName>
    </submittedName>
</protein>
<keyword evidence="2" id="KW-1185">Reference proteome</keyword>